<keyword evidence="2" id="KW-0560">Oxidoreductase</keyword>
<gene>
    <name evidence="4" type="ORF">B0T19DRAFT_439414</name>
</gene>
<reference evidence="4" key="2">
    <citation type="submission" date="2023-06" db="EMBL/GenBank/DDBJ databases">
        <authorList>
            <consortium name="Lawrence Berkeley National Laboratory"/>
            <person name="Haridas S."/>
            <person name="Hensen N."/>
            <person name="Bonometti L."/>
            <person name="Westerberg I."/>
            <person name="Brannstrom I.O."/>
            <person name="Guillou S."/>
            <person name="Cros-Aarteil S."/>
            <person name="Calhoun S."/>
            <person name="Kuo A."/>
            <person name="Mondo S."/>
            <person name="Pangilinan J."/>
            <person name="Riley R."/>
            <person name="Labutti K."/>
            <person name="Andreopoulos B."/>
            <person name="Lipzen A."/>
            <person name="Chen C."/>
            <person name="Yanf M."/>
            <person name="Daum C."/>
            <person name="Ng V."/>
            <person name="Clum A."/>
            <person name="Steindorff A."/>
            <person name="Ohm R."/>
            <person name="Martin F."/>
            <person name="Silar P."/>
            <person name="Natvig D."/>
            <person name="Lalanne C."/>
            <person name="Gautier V."/>
            <person name="Ament-Velasquez S.L."/>
            <person name="Kruys A."/>
            <person name="Hutchinson M.I."/>
            <person name="Powell A.J."/>
            <person name="Barry K."/>
            <person name="Miller A.N."/>
            <person name="Grigoriev I.V."/>
            <person name="Debuchy R."/>
            <person name="Gladieux P."/>
            <person name="Thoren M.H."/>
            <person name="Johannesson H."/>
        </authorList>
    </citation>
    <scope>NUCLEOTIDE SEQUENCE</scope>
    <source>
        <strain evidence="4">SMH4131-1</strain>
    </source>
</reference>
<dbReference type="Gene3D" id="2.60.120.330">
    <property type="entry name" value="B-lactam Antibiotic, Isopenicillin N Synthase, Chain"/>
    <property type="match status" value="1"/>
</dbReference>
<dbReference type="InterPro" id="IPR005123">
    <property type="entry name" value="Oxoglu/Fe-dep_dioxygenase_dom"/>
</dbReference>
<dbReference type="PROSITE" id="PS51471">
    <property type="entry name" value="FE2OG_OXY"/>
    <property type="match status" value="1"/>
</dbReference>
<evidence type="ECO:0000256" key="1">
    <source>
        <dbReference type="ARBA" id="ARBA00008056"/>
    </source>
</evidence>
<accession>A0AAE0IWL1</accession>
<comment type="similarity">
    <text evidence="1 2">Belongs to the iron/ascorbate-dependent oxidoreductase family.</text>
</comment>
<keyword evidence="2" id="KW-0408">Iron</keyword>
<keyword evidence="2" id="KW-0479">Metal-binding</keyword>
<sequence>MGSVAPPLVPTIDIAAFLADPTSEEANDIVDAVRQACTKTGFFQITGHGFPKAAQDAMFQASKKFFALPMDEKVKLDAKTTIGYRGYDVLASQVYDTSGEVLPDLKEGFYVGHDLPLSDPVVVARRFFMGPNVWPSPSSLSPQDFQHPVEAYHAAVNSLALKMLDLVARTLPYDTKAIFAEFSTGYVIAPLRLLHYPPAAINAATQTPRTGAGAHTDMGAITLLLQNDQPGLEVLHPSTGEFVAVDPTPGAFVVNVGDMLSAWTGGMYKSSVHRVINRHPVDRYSAAFFFDGSLDCPLDPLDGSGTGPKGELTVEKHVINRIMQSYGTKGNSG</sequence>
<dbReference type="InterPro" id="IPR050231">
    <property type="entry name" value="Iron_ascorbate_oxido_reductase"/>
</dbReference>
<comment type="caution">
    <text evidence="4">The sequence shown here is derived from an EMBL/GenBank/DDBJ whole genome shotgun (WGS) entry which is preliminary data.</text>
</comment>
<dbReference type="InterPro" id="IPR026992">
    <property type="entry name" value="DIOX_N"/>
</dbReference>
<dbReference type="GO" id="GO:0044283">
    <property type="term" value="P:small molecule biosynthetic process"/>
    <property type="evidence" value="ECO:0007669"/>
    <property type="project" value="UniProtKB-ARBA"/>
</dbReference>
<feature type="domain" description="Fe2OG dioxygenase" evidence="3">
    <location>
        <begin position="187"/>
        <end position="292"/>
    </location>
</feature>
<dbReference type="PANTHER" id="PTHR47990">
    <property type="entry name" value="2-OXOGLUTARATE (2OG) AND FE(II)-DEPENDENT OXYGENASE SUPERFAMILY PROTEIN-RELATED"/>
    <property type="match status" value="1"/>
</dbReference>
<dbReference type="EMBL" id="JAUEPO010000002">
    <property type="protein sequence ID" value="KAK3332589.1"/>
    <property type="molecule type" value="Genomic_DNA"/>
</dbReference>
<reference evidence="4" key="1">
    <citation type="journal article" date="2023" name="Mol. Phylogenet. Evol.">
        <title>Genome-scale phylogeny and comparative genomics of the fungal order Sordariales.</title>
        <authorList>
            <person name="Hensen N."/>
            <person name="Bonometti L."/>
            <person name="Westerberg I."/>
            <person name="Brannstrom I.O."/>
            <person name="Guillou S."/>
            <person name="Cros-Aarteil S."/>
            <person name="Calhoun S."/>
            <person name="Haridas S."/>
            <person name="Kuo A."/>
            <person name="Mondo S."/>
            <person name="Pangilinan J."/>
            <person name="Riley R."/>
            <person name="LaButti K."/>
            <person name="Andreopoulos B."/>
            <person name="Lipzen A."/>
            <person name="Chen C."/>
            <person name="Yan M."/>
            <person name="Daum C."/>
            <person name="Ng V."/>
            <person name="Clum A."/>
            <person name="Steindorff A."/>
            <person name="Ohm R.A."/>
            <person name="Martin F."/>
            <person name="Silar P."/>
            <person name="Natvig D.O."/>
            <person name="Lalanne C."/>
            <person name="Gautier V."/>
            <person name="Ament-Velasquez S.L."/>
            <person name="Kruys A."/>
            <person name="Hutchinson M.I."/>
            <person name="Powell A.J."/>
            <person name="Barry K."/>
            <person name="Miller A.N."/>
            <person name="Grigoriev I.V."/>
            <person name="Debuchy R."/>
            <person name="Gladieux P."/>
            <person name="Hiltunen Thoren M."/>
            <person name="Johannesson H."/>
        </authorList>
    </citation>
    <scope>NUCLEOTIDE SEQUENCE</scope>
    <source>
        <strain evidence="4">SMH4131-1</strain>
    </source>
</reference>
<evidence type="ECO:0000313" key="5">
    <source>
        <dbReference type="Proteomes" id="UP001286456"/>
    </source>
</evidence>
<dbReference type="SUPFAM" id="SSF51197">
    <property type="entry name" value="Clavaminate synthase-like"/>
    <property type="match status" value="1"/>
</dbReference>
<dbReference type="InterPro" id="IPR044861">
    <property type="entry name" value="IPNS-like_FE2OG_OXY"/>
</dbReference>
<dbReference type="InterPro" id="IPR027443">
    <property type="entry name" value="IPNS-like_sf"/>
</dbReference>
<dbReference type="GO" id="GO:0016491">
    <property type="term" value="F:oxidoreductase activity"/>
    <property type="evidence" value="ECO:0007669"/>
    <property type="project" value="UniProtKB-KW"/>
</dbReference>
<dbReference type="AlphaFoldDB" id="A0AAE0IWL1"/>
<dbReference type="Proteomes" id="UP001286456">
    <property type="component" value="Unassembled WGS sequence"/>
</dbReference>
<evidence type="ECO:0000259" key="3">
    <source>
        <dbReference type="PROSITE" id="PS51471"/>
    </source>
</evidence>
<dbReference type="PRINTS" id="PR00682">
    <property type="entry name" value="IPNSYNTHASE"/>
</dbReference>
<dbReference type="Pfam" id="PF03171">
    <property type="entry name" value="2OG-FeII_Oxy"/>
    <property type="match status" value="1"/>
</dbReference>
<dbReference type="GO" id="GO:0046872">
    <property type="term" value="F:metal ion binding"/>
    <property type="evidence" value="ECO:0007669"/>
    <property type="project" value="UniProtKB-KW"/>
</dbReference>
<keyword evidence="5" id="KW-1185">Reference proteome</keyword>
<organism evidence="4 5">
    <name type="scientific">Cercophora scortea</name>
    <dbReference type="NCBI Taxonomy" id="314031"/>
    <lineage>
        <taxon>Eukaryota</taxon>
        <taxon>Fungi</taxon>
        <taxon>Dikarya</taxon>
        <taxon>Ascomycota</taxon>
        <taxon>Pezizomycotina</taxon>
        <taxon>Sordariomycetes</taxon>
        <taxon>Sordariomycetidae</taxon>
        <taxon>Sordariales</taxon>
        <taxon>Lasiosphaeriaceae</taxon>
        <taxon>Cercophora</taxon>
    </lineage>
</organism>
<dbReference type="Pfam" id="PF14226">
    <property type="entry name" value="DIOX_N"/>
    <property type="match status" value="1"/>
</dbReference>
<evidence type="ECO:0000313" key="4">
    <source>
        <dbReference type="EMBL" id="KAK3332589.1"/>
    </source>
</evidence>
<name>A0AAE0IWL1_9PEZI</name>
<proteinExistence type="inferred from homology"/>
<evidence type="ECO:0000256" key="2">
    <source>
        <dbReference type="RuleBase" id="RU003682"/>
    </source>
</evidence>
<protein>
    <recommendedName>
        <fullName evidence="3">Fe2OG dioxygenase domain-containing protein</fullName>
    </recommendedName>
</protein>